<evidence type="ECO:0000313" key="2">
    <source>
        <dbReference type="Proteomes" id="UP000694941"/>
    </source>
</evidence>
<dbReference type="SUPFAM" id="SSF49899">
    <property type="entry name" value="Concanavalin A-like lectins/glucanases"/>
    <property type="match status" value="1"/>
</dbReference>
<dbReference type="CDD" id="cd06263">
    <property type="entry name" value="MAM"/>
    <property type="match status" value="1"/>
</dbReference>
<dbReference type="Gene3D" id="2.60.120.200">
    <property type="match status" value="1"/>
</dbReference>
<dbReference type="PANTHER" id="PTHR23282">
    <property type="entry name" value="APICAL ENDOSOMAL GLYCOPROTEIN PRECURSOR"/>
    <property type="match status" value="1"/>
</dbReference>
<dbReference type="Proteomes" id="UP000694941">
    <property type="component" value="Unplaced"/>
</dbReference>
<dbReference type="GeneID" id="111084215"/>
<dbReference type="InterPro" id="IPR013320">
    <property type="entry name" value="ConA-like_dom_sf"/>
</dbReference>
<gene>
    <name evidence="3" type="primary">LOC111084215</name>
</gene>
<reference evidence="3" key="1">
    <citation type="submission" date="2025-08" db="UniProtKB">
        <authorList>
            <consortium name="RefSeq"/>
        </authorList>
    </citation>
    <scope>IDENTIFICATION</scope>
    <source>
        <tissue evidence="3">Muscle</tissue>
    </source>
</reference>
<dbReference type="InterPro" id="IPR051560">
    <property type="entry name" value="MAM_domain-containing"/>
</dbReference>
<evidence type="ECO:0000259" key="1">
    <source>
        <dbReference type="PROSITE" id="PS50060"/>
    </source>
</evidence>
<organism evidence="2 3">
    <name type="scientific">Limulus polyphemus</name>
    <name type="common">Atlantic horseshoe crab</name>
    <dbReference type="NCBI Taxonomy" id="6850"/>
    <lineage>
        <taxon>Eukaryota</taxon>
        <taxon>Metazoa</taxon>
        <taxon>Ecdysozoa</taxon>
        <taxon>Arthropoda</taxon>
        <taxon>Chelicerata</taxon>
        <taxon>Merostomata</taxon>
        <taxon>Xiphosura</taxon>
        <taxon>Limulidae</taxon>
        <taxon>Limulus</taxon>
    </lineage>
</organism>
<protein>
    <submittedName>
        <fullName evidence="3">Neuropilin-1-like</fullName>
    </submittedName>
</protein>
<dbReference type="RefSeq" id="XP_022236692.1">
    <property type="nucleotide sequence ID" value="XM_022380984.1"/>
</dbReference>
<dbReference type="PANTHER" id="PTHR23282:SF101">
    <property type="entry name" value="MAM DOMAIN-CONTAINING PROTEIN"/>
    <property type="match status" value="1"/>
</dbReference>
<feature type="domain" description="MAM" evidence="1">
    <location>
        <begin position="1"/>
        <end position="104"/>
    </location>
</feature>
<sequence length="152" mass="17777">MKAGYTARVITPTFHQASDRVCLLFYYHLWGSTLSTLNVYVRLRNRFNVLVWNRTKHVHPEWQEEELAFDFKKEPVQFMFEGVIGEPNFSDLALDDVTVYECSSNNNTKVIETSKLDFNKINPDHTRPQTTDQQITLGYKLLINRSHSATNY</sequence>
<name>A0ABM1RZ87_LIMPO</name>
<accession>A0ABM1RZ87</accession>
<proteinExistence type="predicted"/>
<evidence type="ECO:0000313" key="3">
    <source>
        <dbReference type="RefSeq" id="XP_022236692.1"/>
    </source>
</evidence>
<dbReference type="InterPro" id="IPR000998">
    <property type="entry name" value="MAM_dom"/>
</dbReference>
<dbReference type="SMART" id="SM00137">
    <property type="entry name" value="MAM"/>
    <property type="match status" value="1"/>
</dbReference>
<keyword evidence="2" id="KW-1185">Reference proteome</keyword>
<dbReference type="Pfam" id="PF00629">
    <property type="entry name" value="MAM"/>
    <property type="match status" value="1"/>
</dbReference>
<dbReference type="PROSITE" id="PS50060">
    <property type="entry name" value="MAM_2"/>
    <property type="match status" value="1"/>
</dbReference>